<dbReference type="EMBL" id="LYBM01000025">
    <property type="protein sequence ID" value="ODA32227.1"/>
    <property type="molecule type" value="Genomic_DNA"/>
</dbReference>
<dbReference type="Pfam" id="PF12710">
    <property type="entry name" value="HAD"/>
    <property type="match status" value="1"/>
</dbReference>
<dbReference type="InterPro" id="IPR050582">
    <property type="entry name" value="HAD-like_SerB"/>
</dbReference>
<dbReference type="PANTHER" id="PTHR43344">
    <property type="entry name" value="PHOSPHOSERINE PHOSPHATASE"/>
    <property type="match status" value="1"/>
</dbReference>
<keyword evidence="3" id="KW-0460">Magnesium</keyword>
<dbReference type="OrthoDB" id="9784466at2"/>
<proteinExistence type="predicted"/>
<keyword evidence="2 4" id="KW-0378">Hydrolase</keyword>
<evidence type="ECO:0000313" key="4">
    <source>
        <dbReference type="EMBL" id="ODA32227.1"/>
    </source>
</evidence>
<evidence type="ECO:0000256" key="1">
    <source>
        <dbReference type="ARBA" id="ARBA00022723"/>
    </source>
</evidence>
<dbReference type="SUPFAM" id="SSF56784">
    <property type="entry name" value="HAD-like"/>
    <property type="match status" value="1"/>
</dbReference>
<dbReference type="Gene3D" id="1.20.1440.100">
    <property type="entry name" value="SG protein - dephosphorylation function"/>
    <property type="match status" value="1"/>
</dbReference>
<evidence type="ECO:0000256" key="2">
    <source>
        <dbReference type="ARBA" id="ARBA00022801"/>
    </source>
</evidence>
<dbReference type="GO" id="GO:0016787">
    <property type="term" value="F:hydrolase activity"/>
    <property type="evidence" value="ECO:0007669"/>
    <property type="project" value="UniProtKB-KW"/>
</dbReference>
<accession>A0A1C3EG53</accession>
<dbReference type="NCBIfam" id="TIGR01490">
    <property type="entry name" value="HAD-SF-IB-hyp1"/>
    <property type="match status" value="1"/>
</dbReference>
<evidence type="ECO:0000313" key="5">
    <source>
        <dbReference type="Proteomes" id="UP000094936"/>
    </source>
</evidence>
<dbReference type="STRING" id="1080227.A8L45_13610"/>
<reference evidence="4 5" key="1">
    <citation type="submission" date="2016-05" db="EMBL/GenBank/DDBJ databases">
        <title>Genomic Taxonomy of the Vibrionaceae.</title>
        <authorList>
            <person name="Gomez-Gil B."/>
            <person name="Enciso-Ibarra J."/>
        </authorList>
    </citation>
    <scope>NUCLEOTIDE SEQUENCE [LARGE SCALE GENOMIC DNA]</scope>
    <source>
        <strain evidence="4 5">CAIM 1920</strain>
    </source>
</reference>
<dbReference type="NCBIfam" id="TIGR01488">
    <property type="entry name" value="HAD-SF-IB"/>
    <property type="match status" value="1"/>
</dbReference>
<dbReference type="RefSeq" id="WP_068903179.1">
    <property type="nucleotide sequence ID" value="NZ_JBHUIF010000016.1"/>
</dbReference>
<dbReference type="CDD" id="cd02612">
    <property type="entry name" value="HAD_PGPPase"/>
    <property type="match status" value="1"/>
</dbReference>
<dbReference type="InterPro" id="IPR036412">
    <property type="entry name" value="HAD-like_sf"/>
</dbReference>
<comment type="caution">
    <text evidence="4">The sequence shown here is derived from an EMBL/GenBank/DDBJ whole genome shotgun (WGS) entry which is preliminary data.</text>
</comment>
<organism evidence="4 5">
    <name type="scientific">Veronia pacifica</name>
    <dbReference type="NCBI Taxonomy" id="1080227"/>
    <lineage>
        <taxon>Bacteria</taxon>
        <taxon>Pseudomonadati</taxon>
        <taxon>Pseudomonadota</taxon>
        <taxon>Gammaproteobacteria</taxon>
        <taxon>Vibrionales</taxon>
        <taxon>Vibrionaceae</taxon>
        <taxon>Veronia</taxon>
    </lineage>
</organism>
<dbReference type="InterPro" id="IPR023214">
    <property type="entry name" value="HAD_sf"/>
</dbReference>
<dbReference type="PANTHER" id="PTHR43344:SF13">
    <property type="entry name" value="PHOSPHATASE RV3661-RELATED"/>
    <property type="match status" value="1"/>
</dbReference>
<evidence type="ECO:0000256" key="3">
    <source>
        <dbReference type="ARBA" id="ARBA00022842"/>
    </source>
</evidence>
<dbReference type="AlphaFoldDB" id="A0A1C3EG53"/>
<name>A0A1C3EG53_9GAMM</name>
<dbReference type="Gene3D" id="3.40.50.1000">
    <property type="entry name" value="HAD superfamily/HAD-like"/>
    <property type="match status" value="1"/>
</dbReference>
<keyword evidence="5" id="KW-1185">Reference proteome</keyword>
<dbReference type="GO" id="GO:0046872">
    <property type="term" value="F:metal ion binding"/>
    <property type="evidence" value="ECO:0007669"/>
    <property type="project" value="UniProtKB-KW"/>
</dbReference>
<dbReference type="InterPro" id="IPR006385">
    <property type="entry name" value="HAD_hydro_SerB1"/>
</dbReference>
<gene>
    <name evidence="4" type="ORF">A8L45_13610</name>
</gene>
<sequence length="222" mass="24994">MTRPLYVFDLDETLIHADSSVLWNQFIVEKGLVTSPDFLEEDKRLMDQYASGDQDLNEYLSFAIAPLLSIPVEKIAELVDECVESKILSTVYPQARTLIETLRAQGKEMLIISASSSFIVEGVGKRLGIPVALGVDLEKSNGCYTSKVRGVPSYKEGKVTRLKSWIAAQNKTFDSIHFFTDSINDLPSCLNADFVYLVNPCPKLREYAKDTQWEILNWSLDD</sequence>
<dbReference type="Proteomes" id="UP000094936">
    <property type="component" value="Unassembled WGS sequence"/>
</dbReference>
<protein>
    <submittedName>
        <fullName evidence="4">HAD family hydrolase</fullName>
    </submittedName>
</protein>
<keyword evidence="1" id="KW-0479">Metal-binding</keyword>